<evidence type="ECO:0000259" key="1">
    <source>
        <dbReference type="PROSITE" id="PS51704"/>
    </source>
</evidence>
<gene>
    <name evidence="2" type="ORF">EG244_11500</name>
</gene>
<dbReference type="PANTHER" id="PTHR46211:SF1">
    <property type="entry name" value="GLYCEROPHOSPHODIESTER PHOSPHODIESTERASE, CYTOPLASMIC"/>
    <property type="match status" value="1"/>
</dbReference>
<evidence type="ECO:0000313" key="3">
    <source>
        <dbReference type="Proteomes" id="UP000282125"/>
    </source>
</evidence>
<dbReference type="InterPro" id="IPR030395">
    <property type="entry name" value="GP_PDE_dom"/>
</dbReference>
<dbReference type="GO" id="GO:0008081">
    <property type="term" value="F:phosphoric diester hydrolase activity"/>
    <property type="evidence" value="ECO:0007669"/>
    <property type="project" value="InterPro"/>
</dbReference>
<organism evidence="2 3">
    <name type="scientific">Falsigemmobacter faecalis</name>
    <dbReference type="NCBI Taxonomy" id="2488730"/>
    <lineage>
        <taxon>Bacteria</taxon>
        <taxon>Pseudomonadati</taxon>
        <taxon>Pseudomonadota</taxon>
        <taxon>Alphaproteobacteria</taxon>
        <taxon>Rhodobacterales</taxon>
        <taxon>Paracoccaceae</taxon>
        <taxon>Falsigemmobacter</taxon>
    </lineage>
</organism>
<comment type="caution">
    <text evidence="2">The sequence shown here is derived from an EMBL/GenBank/DDBJ whole genome shotgun (WGS) entry which is preliminary data.</text>
</comment>
<dbReference type="Pfam" id="PF03009">
    <property type="entry name" value="GDPD"/>
    <property type="match status" value="1"/>
</dbReference>
<sequence>MPAPRLPERLKRLPVAHRALHDGTAACPENSMAAIRAAMAAGYAVELDLQISADNEVFVFHDEDLSRLTGTSGRVDETPAGRLSTLPLLGGAEHPPPLSDVLDLVAGSVPLLLEFKPQRDGGDRLAAAAAPLLRSYRGALAVMSFDPALVASLADHLPDVARGLTTMTWRGKDAEGLSPATRARLNAIADYETTGASFISHHHRDLGSAAVTRLRGLGADVLCWTIRSAAEEAKARQIACNVTFEGYRAALP</sequence>
<dbReference type="RefSeq" id="WP_124965144.1">
    <property type="nucleotide sequence ID" value="NZ_RRAZ01000015.1"/>
</dbReference>
<dbReference type="EMBL" id="RRAZ01000015">
    <property type="protein sequence ID" value="RRH73909.1"/>
    <property type="molecule type" value="Genomic_DNA"/>
</dbReference>
<dbReference type="PANTHER" id="PTHR46211">
    <property type="entry name" value="GLYCEROPHOSPHORYL DIESTER PHOSPHODIESTERASE"/>
    <property type="match status" value="1"/>
</dbReference>
<protein>
    <submittedName>
        <fullName evidence="2">Phosphodiesterase</fullName>
    </submittedName>
</protein>
<proteinExistence type="predicted"/>
<dbReference type="GO" id="GO:0006629">
    <property type="term" value="P:lipid metabolic process"/>
    <property type="evidence" value="ECO:0007669"/>
    <property type="project" value="InterPro"/>
</dbReference>
<accession>A0A3P3DI39</accession>
<dbReference type="SUPFAM" id="SSF51695">
    <property type="entry name" value="PLC-like phosphodiesterases"/>
    <property type="match status" value="1"/>
</dbReference>
<reference evidence="2 3" key="1">
    <citation type="submission" date="2018-11" db="EMBL/GenBank/DDBJ databases">
        <title>Gemmobacter sp. nov., YIM 102744-1 draft genome.</title>
        <authorList>
            <person name="Li G."/>
            <person name="Jiang Y."/>
        </authorList>
    </citation>
    <scope>NUCLEOTIDE SEQUENCE [LARGE SCALE GENOMIC DNA]</scope>
    <source>
        <strain evidence="2 3">YIM 102744-1</strain>
    </source>
</reference>
<feature type="domain" description="GP-PDE" evidence="1">
    <location>
        <begin position="12"/>
        <end position="252"/>
    </location>
</feature>
<keyword evidence="3" id="KW-1185">Reference proteome</keyword>
<dbReference type="PROSITE" id="PS51704">
    <property type="entry name" value="GP_PDE"/>
    <property type="match status" value="1"/>
</dbReference>
<dbReference type="OrthoDB" id="384721at2"/>
<dbReference type="InterPro" id="IPR017946">
    <property type="entry name" value="PLC-like_Pdiesterase_TIM-brl"/>
</dbReference>
<dbReference type="AlphaFoldDB" id="A0A3P3DI39"/>
<dbReference type="Proteomes" id="UP000282125">
    <property type="component" value="Unassembled WGS sequence"/>
</dbReference>
<dbReference type="Gene3D" id="3.20.20.190">
    <property type="entry name" value="Phosphatidylinositol (PI) phosphodiesterase"/>
    <property type="match status" value="1"/>
</dbReference>
<name>A0A3P3DI39_9RHOB</name>
<evidence type="ECO:0000313" key="2">
    <source>
        <dbReference type="EMBL" id="RRH73909.1"/>
    </source>
</evidence>